<evidence type="ECO:0000313" key="2">
    <source>
        <dbReference type="Proteomes" id="UP000298337"/>
    </source>
</evidence>
<organism evidence="1 2">
    <name type="scientific">Hymenobacter fodinae</name>
    <dbReference type="NCBI Taxonomy" id="2510796"/>
    <lineage>
        <taxon>Bacteria</taxon>
        <taxon>Pseudomonadati</taxon>
        <taxon>Bacteroidota</taxon>
        <taxon>Cytophagia</taxon>
        <taxon>Cytophagales</taxon>
        <taxon>Hymenobacteraceae</taxon>
        <taxon>Hymenobacter</taxon>
    </lineage>
</organism>
<dbReference type="InterPro" id="IPR029058">
    <property type="entry name" value="AB_hydrolase_fold"/>
</dbReference>
<name>A0A4Z0P6C4_9BACT</name>
<keyword evidence="2" id="KW-1185">Reference proteome</keyword>
<comment type="caution">
    <text evidence="1">The sequence shown here is derived from an EMBL/GenBank/DDBJ whole genome shotgun (WGS) entry which is preliminary data.</text>
</comment>
<accession>A0A4Z0P6C4</accession>
<evidence type="ECO:0008006" key="3">
    <source>
        <dbReference type="Google" id="ProtNLM"/>
    </source>
</evidence>
<dbReference type="RefSeq" id="WP_135435008.1">
    <property type="nucleotide sequence ID" value="NZ_SRLA01000003.1"/>
</dbReference>
<dbReference type="AlphaFoldDB" id="A0A4Z0P6C4"/>
<dbReference type="OrthoDB" id="1095982at2"/>
<dbReference type="Gene3D" id="3.40.50.1820">
    <property type="entry name" value="alpha/beta hydrolase"/>
    <property type="match status" value="1"/>
</dbReference>
<dbReference type="Proteomes" id="UP000298337">
    <property type="component" value="Unassembled WGS sequence"/>
</dbReference>
<dbReference type="EMBL" id="SRLA01000003">
    <property type="protein sequence ID" value="TGE06217.1"/>
    <property type="molecule type" value="Genomic_DNA"/>
</dbReference>
<evidence type="ECO:0000313" key="1">
    <source>
        <dbReference type="EMBL" id="TGE06217.1"/>
    </source>
</evidence>
<proteinExistence type="predicted"/>
<reference evidence="1 2" key="1">
    <citation type="submission" date="2019-04" db="EMBL/GenBank/DDBJ databases">
        <authorList>
            <person name="Feng G."/>
            <person name="Zhang J."/>
            <person name="Zhu H."/>
        </authorList>
    </citation>
    <scope>NUCLEOTIDE SEQUENCE [LARGE SCALE GENOMIC DNA]</scope>
    <source>
        <strain evidence="1 2">92R-1</strain>
    </source>
</reference>
<dbReference type="SUPFAM" id="SSF53474">
    <property type="entry name" value="alpha/beta-Hydrolases"/>
    <property type="match status" value="1"/>
</dbReference>
<sequence length="326" mass="36084">MPVFLRLLCCSGIVLLIAGLPLAAQTAHKQRLPLRDQTHLYRPNKPTSELAFYLLPARSPVPRGVLLLLPGLGGKAQHVFQETALGQQASQAGFVTVVPTLNNRLYLDSAGTCFLDEVLRRVTQQYPSVGGNLFIGGFSAGGHVALTYAETLVRNTARLPLRVNAVFSVDSPVDLASFWQVGQRQAAQNCHPLLVQGGRSTMATLTHAFGGTPDQRPAAYRQYSAFSSSDPTGGNLVLLKSTPVRVYCEPDLNFWRQHYCPTWQLEDLNAAMLKTMIETLRRQGNMRAEYLETHGKGRMGQRPFPHSWSIVDAPECIRWLQSFVQE</sequence>
<protein>
    <recommendedName>
        <fullName evidence="3">Alpha/beta hydrolase</fullName>
    </recommendedName>
</protein>
<gene>
    <name evidence="1" type="ORF">EU556_15275</name>
</gene>